<dbReference type="InterPro" id="IPR054471">
    <property type="entry name" value="GPIID_WHD"/>
</dbReference>
<dbReference type="Proteomes" id="UP001302321">
    <property type="component" value="Unassembled WGS sequence"/>
</dbReference>
<sequence length="310" mass="35874">MSDRCEGQFLWLKMQEENLETDMNPRHLQRLLEGTPKGLGQTYERNWSKIENTTRSQRAVALLSWAVFAMRPLTVDEITEAVLIVQDDEDLLADELPDTVDDDYIENEIRKLCSLLLEIRNSHPESTLGSQTVHLAHFTIRQFLVGRLPIRDIWQNVGLRASNEQIQHTILARPCLWYVQSRQTWEDGANVHGSPFQRALRNYVAEFWHAHVKSGVSIKRELATMKRVLEFMSEAHACWDAWRKWLDTHDEETKQEVQDEKIQPGLPYYALKLGLDAVAVCHIRKFKHEQSVNCTGRSVLDLCCVQGGQQ</sequence>
<organism evidence="2 3">
    <name type="scientific">Triangularia setosa</name>
    <dbReference type="NCBI Taxonomy" id="2587417"/>
    <lineage>
        <taxon>Eukaryota</taxon>
        <taxon>Fungi</taxon>
        <taxon>Dikarya</taxon>
        <taxon>Ascomycota</taxon>
        <taxon>Pezizomycotina</taxon>
        <taxon>Sordariomycetes</taxon>
        <taxon>Sordariomycetidae</taxon>
        <taxon>Sordariales</taxon>
        <taxon>Podosporaceae</taxon>
        <taxon>Triangularia</taxon>
    </lineage>
</organism>
<dbReference type="PANTHER" id="PTHR10039">
    <property type="entry name" value="AMELOGENIN"/>
    <property type="match status" value="1"/>
</dbReference>
<evidence type="ECO:0000259" key="1">
    <source>
        <dbReference type="Pfam" id="PF22939"/>
    </source>
</evidence>
<evidence type="ECO:0000313" key="3">
    <source>
        <dbReference type="Proteomes" id="UP001302321"/>
    </source>
</evidence>
<dbReference type="AlphaFoldDB" id="A0AAN7A4Q3"/>
<dbReference type="EMBL" id="MU866309">
    <property type="protein sequence ID" value="KAK4173963.1"/>
    <property type="molecule type" value="Genomic_DNA"/>
</dbReference>
<name>A0AAN7A4Q3_9PEZI</name>
<comment type="caution">
    <text evidence="2">The sequence shown here is derived from an EMBL/GenBank/DDBJ whole genome shotgun (WGS) entry which is preliminary data.</text>
</comment>
<protein>
    <recommendedName>
        <fullName evidence="1">GPI inositol-deacylase winged helix domain-containing protein</fullName>
    </recommendedName>
</protein>
<reference evidence="2" key="1">
    <citation type="journal article" date="2023" name="Mol. Phylogenet. Evol.">
        <title>Genome-scale phylogeny and comparative genomics of the fungal order Sordariales.</title>
        <authorList>
            <person name="Hensen N."/>
            <person name="Bonometti L."/>
            <person name="Westerberg I."/>
            <person name="Brannstrom I.O."/>
            <person name="Guillou S."/>
            <person name="Cros-Aarteil S."/>
            <person name="Calhoun S."/>
            <person name="Haridas S."/>
            <person name="Kuo A."/>
            <person name="Mondo S."/>
            <person name="Pangilinan J."/>
            <person name="Riley R."/>
            <person name="LaButti K."/>
            <person name="Andreopoulos B."/>
            <person name="Lipzen A."/>
            <person name="Chen C."/>
            <person name="Yan M."/>
            <person name="Daum C."/>
            <person name="Ng V."/>
            <person name="Clum A."/>
            <person name="Steindorff A."/>
            <person name="Ohm R.A."/>
            <person name="Martin F."/>
            <person name="Silar P."/>
            <person name="Natvig D.O."/>
            <person name="Lalanne C."/>
            <person name="Gautier V."/>
            <person name="Ament-Velasquez S.L."/>
            <person name="Kruys A."/>
            <person name="Hutchinson M.I."/>
            <person name="Powell A.J."/>
            <person name="Barry K."/>
            <person name="Miller A.N."/>
            <person name="Grigoriev I.V."/>
            <person name="Debuchy R."/>
            <person name="Gladieux P."/>
            <person name="Hiltunen Thoren M."/>
            <person name="Johannesson H."/>
        </authorList>
    </citation>
    <scope>NUCLEOTIDE SEQUENCE</scope>
    <source>
        <strain evidence="2">CBS 892.96</strain>
    </source>
</reference>
<proteinExistence type="predicted"/>
<evidence type="ECO:0000313" key="2">
    <source>
        <dbReference type="EMBL" id="KAK4173963.1"/>
    </source>
</evidence>
<reference evidence="2" key="2">
    <citation type="submission" date="2023-05" db="EMBL/GenBank/DDBJ databases">
        <authorList>
            <consortium name="Lawrence Berkeley National Laboratory"/>
            <person name="Steindorff A."/>
            <person name="Hensen N."/>
            <person name="Bonometti L."/>
            <person name="Westerberg I."/>
            <person name="Brannstrom I.O."/>
            <person name="Guillou S."/>
            <person name="Cros-Aarteil S."/>
            <person name="Calhoun S."/>
            <person name="Haridas S."/>
            <person name="Kuo A."/>
            <person name="Mondo S."/>
            <person name="Pangilinan J."/>
            <person name="Riley R."/>
            <person name="Labutti K."/>
            <person name="Andreopoulos B."/>
            <person name="Lipzen A."/>
            <person name="Chen C."/>
            <person name="Yanf M."/>
            <person name="Daum C."/>
            <person name="Ng V."/>
            <person name="Clum A."/>
            <person name="Ohm R."/>
            <person name="Martin F."/>
            <person name="Silar P."/>
            <person name="Natvig D."/>
            <person name="Lalanne C."/>
            <person name="Gautier V."/>
            <person name="Ament-Velasquez S.L."/>
            <person name="Kruys A."/>
            <person name="Hutchinson M.I."/>
            <person name="Powell A.J."/>
            <person name="Barry K."/>
            <person name="Miller A.N."/>
            <person name="Grigoriev I.V."/>
            <person name="Debuchy R."/>
            <person name="Gladieux P."/>
            <person name="Thoren M.H."/>
            <person name="Johannesson H."/>
        </authorList>
    </citation>
    <scope>NUCLEOTIDE SEQUENCE</scope>
    <source>
        <strain evidence="2">CBS 892.96</strain>
    </source>
</reference>
<accession>A0AAN7A4Q3</accession>
<keyword evidence="3" id="KW-1185">Reference proteome</keyword>
<dbReference type="Pfam" id="PF22939">
    <property type="entry name" value="WHD_GPIID"/>
    <property type="match status" value="1"/>
</dbReference>
<gene>
    <name evidence="2" type="ORF">QBC36DRAFT_313395</name>
</gene>
<feature type="domain" description="GPI inositol-deacylase winged helix" evidence="1">
    <location>
        <begin position="56"/>
        <end position="145"/>
    </location>
</feature>